<evidence type="ECO:0000313" key="6">
    <source>
        <dbReference type="Proteomes" id="UP000191612"/>
    </source>
</evidence>
<dbReference type="Pfam" id="PF00975">
    <property type="entry name" value="Thioesterase"/>
    <property type="match status" value="1"/>
</dbReference>
<dbReference type="InterPro" id="IPR036736">
    <property type="entry name" value="ACP-like_sf"/>
</dbReference>
<dbReference type="Gene3D" id="3.40.50.1820">
    <property type="entry name" value="alpha/beta hydrolase"/>
    <property type="match status" value="1"/>
</dbReference>
<keyword evidence="3" id="KW-0436">Ligase</keyword>
<dbReference type="InterPro" id="IPR042099">
    <property type="entry name" value="ANL_N_sf"/>
</dbReference>
<dbReference type="InterPro" id="IPR029063">
    <property type="entry name" value="SAM-dependent_MTases_sf"/>
</dbReference>
<dbReference type="SUPFAM" id="SSF56801">
    <property type="entry name" value="Acetyl-CoA synthetase-like"/>
    <property type="match status" value="1"/>
</dbReference>
<dbReference type="Proteomes" id="UP000191612">
    <property type="component" value="Unassembled WGS sequence"/>
</dbReference>
<evidence type="ECO:0000313" key="5">
    <source>
        <dbReference type="EMBL" id="OQD93858.1"/>
    </source>
</evidence>
<dbReference type="InterPro" id="IPR045851">
    <property type="entry name" value="AMP-bd_C_sf"/>
</dbReference>
<dbReference type="PANTHER" id="PTHR45527:SF1">
    <property type="entry name" value="FATTY ACID SYNTHASE"/>
    <property type="match status" value="1"/>
</dbReference>
<dbReference type="PROSITE" id="PS50075">
    <property type="entry name" value="CARRIER"/>
    <property type="match status" value="1"/>
</dbReference>
<dbReference type="PROSITE" id="PS00012">
    <property type="entry name" value="PHOSPHOPANTETHEINE"/>
    <property type="match status" value="1"/>
</dbReference>
<dbReference type="InterPro" id="IPR001031">
    <property type="entry name" value="Thioesterase"/>
</dbReference>
<dbReference type="Gene3D" id="3.30.300.30">
    <property type="match status" value="2"/>
</dbReference>
<dbReference type="SUPFAM" id="SSF53335">
    <property type="entry name" value="S-adenosyl-L-methionine-dependent methyltransferases"/>
    <property type="match status" value="1"/>
</dbReference>
<dbReference type="SUPFAM" id="SSF47336">
    <property type="entry name" value="ACP-like"/>
    <property type="match status" value="1"/>
</dbReference>
<dbReference type="InterPro" id="IPR006162">
    <property type="entry name" value="Ppantetheine_attach_site"/>
</dbReference>
<protein>
    <recommendedName>
        <fullName evidence="4">Carrier domain-containing protein</fullName>
    </recommendedName>
</protein>
<dbReference type="GO" id="GO:0072330">
    <property type="term" value="P:monocarboxylic acid biosynthetic process"/>
    <property type="evidence" value="ECO:0007669"/>
    <property type="project" value="UniProtKB-ARBA"/>
</dbReference>
<evidence type="ECO:0000256" key="1">
    <source>
        <dbReference type="ARBA" id="ARBA00022450"/>
    </source>
</evidence>
<sequence>MFVNGVPIGRAVDNSGAYVMDPQQHLVPIGVLGELVVTGDGVARGHTDPERDQDRFVQVVIDGESVRAYRTGDCVRYRSSDGQLEFFGRMDYQVKIRGHHVELPEVEHALLTFESVSEAVTVVQDGVEQDAELISFITISDRQGLSEWGEADDTGEQGQVDTWRGHFNVTAYADIDDMDPKSLGRDFVGWTSMYDGSEIDKKEMEEWLDDTLTALLDCNEPCNVLKVGTGSGMILFNLPKSLESYIGFELAGKAATFANKAAHSVPPLRGKVEVLTGTVTDLTSMEKLNTPELAVVNSTAQYFPTPEYLLRVVEDILRFDSIERLFFGDLRSYALYREFQVTKALYTTGGRSTHDELRQKMATIEREEEELLVDPAFFTALRMRAVNELSCYRYAAIIHKARQGGPFQPIHEVNEGQWINFVSDQLDRQSLLRRLEGFPVTDVVAVSNIPYSNTIFKRCVLELLNEAQDQGIEGTDWLAACHQAARKRPALSVVDLHEIADLAGFRVSVSWARQSFHNGGLDAVFHRYQPEDSEGRVLFRFPTDHLGRNFDGLTNRPFWQRLKRKIEEVRNKLKSKLPSYMIPFCIRVLDKMPINDNGKVDRRALVKSAQFVMANRSLAARQLPRNHIERVLCQEFASVLVEEVGITDSFYDLGGHSLQAARLVTRINHRLGCKLYVFDILNNSTPAALGEVVSTKIAEEDTNESPWNSELVRQPHSRLTFVLIHGLWGQGSIYTPLIPLLDDSFDVLLLHDPFFGKSAGPETIRQWAELYLNHVEKRVSPGHVFIFGGYSLGGLIAYEMASLWRLRHGQYPALLVLLDAGTYASTTTSAHEKENEKEINYGLTLFGESQKQLILDHFNKIAPLAREPSHLPIYQGECLCLTTSESVAVGALQWWTARCPGLHSQNLTCSHHALLGEPMIKLVGRLVNEYCCRVARKMEPLGP</sequence>
<keyword evidence="1" id="KW-0596">Phosphopantetheine</keyword>
<dbReference type="GO" id="GO:0031177">
    <property type="term" value="F:phosphopantetheine binding"/>
    <property type="evidence" value="ECO:0007669"/>
    <property type="project" value="InterPro"/>
</dbReference>
<dbReference type="GO" id="GO:0044550">
    <property type="term" value="P:secondary metabolite biosynthetic process"/>
    <property type="evidence" value="ECO:0007669"/>
    <property type="project" value="TreeGrafter"/>
</dbReference>
<dbReference type="GO" id="GO:0017000">
    <property type="term" value="P:antibiotic biosynthetic process"/>
    <property type="evidence" value="ECO:0007669"/>
    <property type="project" value="UniProtKB-ARBA"/>
</dbReference>
<dbReference type="SMART" id="SM00823">
    <property type="entry name" value="PKS_PP"/>
    <property type="match status" value="1"/>
</dbReference>
<dbReference type="GO" id="GO:0005737">
    <property type="term" value="C:cytoplasm"/>
    <property type="evidence" value="ECO:0007669"/>
    <property type="project" value="TreeGrafter"/>
</dbReference>
<evidence type="ECO:0000256" key="3">
    <source>
        <dbReference type="ARBA" id="ARBA00022598"/>
    </source>
</evidence>
<keyword evidence="6" id="KW-1185">Reference proteome</keyword>
<dbReference type="Pfam" id="PF00550">
    <property type="entry name" value="PP-binding"/>
    <property type="match status" value="1"/>
</dbReference>
<dbReference type="Gene3D" id="3.40.50.150">
    <property type="entry name" value="Vaccinia Virus protein VP39"/>
    <property type="match status" value="1"/>
</dbReference>
<reference evidence="6" key="1">
    <citation type="journal article" date="2017" name="Nat. Microbiol.">
        <title>Global analysis of biosynthetic gene clusters reveals vast potential of secondary metabolite production in Penicillium species.</title>
        <authorList>
            <person name="Nielsen J.C."/>
            <person name="Grijseels S."/>
            <person name="Prigent S."/>
            <person name="Ji B."/>
            <person name="Dainat J."/>
            <person name="Nielsen K.F."/>
            <person name="Frisvad J.C."/>
            <person name="Workman M."/>
            <person name="Nielsen J."/>
        </authorList>
    </citation>
    <scope>NUCLEOTIDE SEQUENCE [LARGE SCALE GENOMIC DNA]</scope>
    <source>
        <strain evidence="6">IBT 29525</strain>
    </source>
</reference>
<dbReference type="Gene3D" id="3.40.50.12780">
    <property type="entry name" value="N-terminal domain of ligase-like"/>
    <property type="match status" value="1"/>
</dbReference>
<dbReference type="InterPro" id="IPR020806">
    <property type="entry name" value="PKS_PP-bd"/>
</dbReference>
<proteinExistence type="predicted"/>
<dbReference type="InterPro" id="IPR009081">
    <property type="entry name" value="PP-bd_ACP"/>
</dbReference>
<keyword evidence="2" id="KW-0597">Phosphoprotein</keyword>
<dbReference type="PANTHER" id="PTHR45527">
    <property type="entry name" value="NONRIBOSOMAL PEPTIDE SYNTHETASE"/>
    <property type="match status" value="1"/>
</dbReference>
<dbReference type="STRING" id="60172.A0A1V6QXE6"/>
<accession>A0A1V6QXE6</accession>
<gene>
    <name evidence="5" type="ORF">PENSOL_c029G08122</name>
</gene>
<organism evidence="5 6">
    <name type="scientific">Penicillium solitum</name>
    <dbReference type="NCBI Taxonomy" id="60172"/>
    <lineage>
        <taxon>Eukaryota</taxon>
        <taxon>Fungi</taxon>
        <taxon>Dikarya</taxon>
        <taxon>Ascomycota</taxon>
        <taxon>Pezizomycotina</taxon>
        <taxon>Eurotiomycetes</taxon>
        <taxon>Eurotiomycetidae</taxon>
        <taxon>Eurotiales</taxon>
        <taxon>Aspergillaceae</taxon>
        <taxon>Penicillium</taxon>
    </lineage>
</organism>
<dbReference type="EMBL" id="MDYO01000029">
    <property type="protein sequence ID" value="OQD93858.1"/>
    <property type="molecule type" value="Genomic_DNA"/>
</dbReference>
<feature type="domain" description="Carrier" evidence="4">
    <location>
        <begin position="623"/>
        <end position="697"/>
    </location>
</feature>
<evidence type="ECO:0000259" key="4">
    <source>
        <dbReference type="PROSITE" id="PS50075"/>
    </source>
</evidence>
<name>A0A1V6QXE6_9EURO</name>
<dbReference type="GO" id="GO:0016874">
    <property type="term" value="F:ligase activity"/>
    <property type="evidence" value="ECO:0007669"/>
    <property type="project" value="UniProtKB-KW"/>
</dbReference>
<dbReference type="GO" id="GO:0043041">
    <property type="term" value="P:amino acid activation for nonribosomal peptide biosynthetic process"/>
    <property type="evidence" value="ECO:0007669"/>
    <property type="project" value="TreeGrafter"/>
</dbReference>
<dbReference type="SUPFAM" id="SSF53474">
    <property type="entry name" value="alpha/beta-Hydrolases"/>
    <property type="match status" value="1"/>
</dbReference>
<dbReference type="InterPro" id="IPR029058">
    <property type="entry name" value="AB_hydrolase_fold"/>
</dbReference>
<comment type="caution">
    <text evidence="5">The sequence shown here is derived from an EMBL/GenBank/DDBJ whole genome shotgun (WGS) entry which is preliminary data.</text>
</comment>
<evidence type="ECO:0000256" key="2">
    <source>
        <dbReference type="ARBA" id="ARBA00022553"/>
    </source>
</evidence>
<dbReference type="AlphaFoldDB" id="A0A1V6QXE6"/>